<keyword evidence="1" id="KW-0732">Signal</keyword>
<keyword evidence="3" id="KW-1185">Reference proteome</keyword>
<organism evidence="2 3">
    <name type="scientific">Pristionchus fissidentatus</name>
    <dbReference type="NCBI Taxonomy" id="1538716"/>
    <lineage>
        <taxon>Eukaryota</taxon>
        <taxon>Metazoa</taxon>
        <taxon>Ecdysozoa</taxon>
        <taxon>Nematoda</taxon>
        <taxon>Chromadorea</taxon>
        <taxon>Rhabditida</taxon>
        <taxon>Rhabditina</taxon>
        <taxon>Diplogasteromorpha</taxon>
        <taxon>Diplogasteroidea</taxon>
        <taxon>Neodiplogasteridae</taxon>
        <taxon>Pristionchus</taxon>
    </lineage>
</organism>
<feature type="non-terminal residue" evidence="2">
    <location>
        <position position="166"/>
    </location>
</feature>
<gene>
    <name evidence="2" type="ORF">PFISCL1PPCAC_17006</name>
</gene>
<feature type="non-terminal residue" evidence="2">
    <location>
        <position position="1"/>
    </location>
</feature>
<evidence type="ECO:0000313" key="2">
    <source>
        <dbReference type="EMBL" id="GMT25709.1"/>
    </source>
</evidence>
<dbReference type="Proteomes" id="UP001432322">
    <property type="component" value="Unassembled WGS sequence"/>
</dbReference>
<dbReference type="AlphaFoldDB" id="A0AAV5W4N7"/>
<feature type="signal peptide" evidence="1">
    <location>
        <begin position="1"/>
        <end position="30"/>
    </location>
</feature>
<evidence type="ECO:0000313" key="3">
    <source>
        <dbReference type="Proteomes" id="UP001432322"/>
    </source>
</evidence>
<comment type="caution">
    <text evidence="2">The sequence shown here is derived from an EMBL/GenBank/DDBJ whole genome shotgun (WGS) entry which is preliminary data.</text>
</comment>
<feature type="chain" id="PRO_5044000278" description="Secreted protein" evidence="1">
    <location>
        <begin position="31"/>
        <end position="166"/>
    </location>
</feature>
<reference evidence="2" key="1">
    <citation type="submission" date="2023-10" db="EMBL/GenBank/DDBJ databases">
        <title>Genome assembly of Pristionchus species.</title>
        <authorList>
            <person name="Yoshida K."/>
            <person name="Sommer R.J."/>
        </authorList>
    </citation>
    <scope>NUCLEOTIDE SEQUENCE</scope>
    <source>
        <strain evidence="2">RS5133</strain>
    </source>
</reference>
<dbReference type="EMBL" id="BTSY01000004">
    <property type="protein sequence ID" value="GMT25709.1"/>
    <property type="molecule type" value="Genomic_DNA"/>
</dbReference>
<evidence type="ECO:0000256" key="1">
    <source>
        <dbReference type="SAM" id="SignalP"/>
    </source>
</evidence>
<evidence type="ECO:0008006" key="4">
    <source>
        <dbReference type="Google" id="ProtNLM"/>
    </source>
</evidence>
<protein>
    <recommendedName>
        <fullName evidence="4">Secreted protein</fullName>
    </recommendedName>
</protein>
<accession>A0AAV5W4N7</accession>
<sequence length="166" mass="19222">LKSVGFFFFSSFSRMKSLLTLFLLPLMVFSEYGEVDMSGRLVSQLQNGTIVPVRDAVIELRDWNRFPFPHPTIHGKTMTYSNGNYRLVGGRDVSNLMLYLHYSYPCDRTSSRSFCPLLDQKYGTVEGECRYETASEYINQKCIYYPPHHKKYCHNGAMDIARNQSD</sequence>
<name>A0AAV5W4N7_9BILA</name>
<proteinExistence type="predicted"/>